<reference evidence="3 4" key="1">
    <citation type="journal article" date="2015" name="PLoS ONE">
        <title>Rice-Infecting Pseudomonas Genomes Are Highly Accessorized and Harbor Multiple Putative Virulence Mechanisms to Cause Sheath Brown Rot.</title>
        <authorList>
            <person name="Quibod I.L."/>
            <person name="Grande G."/>
            <person name="Oreiro E.G."/>
            <person name="Borja F.N."/>
            <person name="Dossa G.S."/>
            <person name="Mauleon R."/>
            <person name="Cruz C.V."/>
            <person name="Oliva R."/>
        </authorList>
    </citation>
    <scope>NUCLEOTIDE SEQUENCE [LARGE SCALE GENOMIC DNA]</scope>
    <source>
        <strain evidence="3 4">IRRI 6609</strain>
    </source>
</reference>
<feature type="transmembrane region" description="Helical" evidence="1">
    <location>
        <begin position="358"/>
        <end position="381"/>
    </location>
</feature>
<dbReference type="RefSeq" id="WP_054064520.1">
    <property type="nucleotide sequence ID" value="NZ_JSYZ01000026.1"/>
</dbReference>
<name>A0A0N0E1L8_9PSED</name>
<dbReference type="Pfam" id="PF07916">
    <property type="entry name" value="TraG_N"/>
    <property type="match status" value="1"/>
</dbReference>
<protein>
    <submittedName>
        <fullName evidence="3">TraG-like protein, N-terminal region</fullName>
    </submittedName>
</protein>
<feature type="domain" description="TraG N-terminal Proteobacteria" evidence="2">
    <location>
        <begin position="10"/>
        <end position="479"/>
    </location>
</feature>
<keyword evidence="1" id="KW-1133">Transmembrane helix</keyword>
<dbReference type="Proteomes" id="UP000037931">
    <property type="component" value="Unassembled WGS sequence"/>
</dbReference>
<gene>
    <name evidence="3" type="ORF">PF66_05815</name>
</gene>
<feature type="transmembrane region" description="Helical" evidence="1">
    <location>
        <begin position="130"/>
        <end position="152"/>
    </location>
</feature>
<feature type="transmembrane region" description="Helical" evidence="1">
    <location>
        <begin position="387"/>
        <end position="405"/>
    </location>
</feature>
<dbReference type="PATRIC" id="fig|50340.43.peg.3526"/>
<evidence type="ECO:0000259" key="2">
    <source>
        <dbReference type="Pfam" id="PF07916"/>
    </source>
</evidence>
<dbReference type="AlphaFoldDB" id="A0A0N0E1L8"/>
<evidence type="ECO:0000256" key="1">
    <source>
        <dbReference type="SAM" id="Phobius"/>
    </source>
</evidence>
<dbReference type="OrthoDB" id="5645662at2"/>
<evidence type="ECO:0000313" key="4">
    <source>
        <dbReference type="Proteomes" id="UP000037931"/>
    </source>
</evidence>
<dbReference type="STRING" id="50340.PF66_05815"/>
<accession>A0A0N0E1L8</accession>
<organism evidence="3 4">
    <name type="scientific">Pseudomonas asplenii</name>
    <dbReference type="NCBI Taxonomy" id="53407"/>
    <lineage>
        <taxon>Bacteria</taxon>
        <taxon>Pseudomonadati</taxon>
        <taxon>Pseudomonadota</taxon>
        <taxon>Gammaproteobacteria</taxon>
        <taxon>Pseudomonadales</taxon>
        <taxon>Pseudomonadaceae</taxon>
        <taxon>Pseudomonas</taxon>
    </lineage>
</organism>
<sequence length="508" mass="56589">MTLYTNDYLEFYLTLVGWLVSNGIWNVLMDSGFFALPFLVIILQEWFRGREEGGGADAALAASASIEHRLWLATAVVMFAGVPFITVSLSTLKFDQSRSEQCQHQAPLPQNTGWSKSFTTLNGQSAKVPIWWFFVHSVSKAISGAAVAAIPCGTDLRQMRMEVNNTRLKNPLLAQEVADFVDNCYGYSRAKLFMKQPTLTEEQTNDTNWIGSRYFLQNTGFYDTYHSKTPRDAWPYDPERDAGLAKVPSGGGYPTCKQWWSDEKEGLKSRLLAEVDSSLLERFTKWATFTSKDKVDEALIRQVVSPRNQQMTQGKVYTDYGGRIGSSIPDVAARVTGAVGTTMGTLTNMPAMDVVRQALPMIMAFLKMALVICIPLVLVLGSYDLKALVTISVVQFALIFVDFWFQLARWMDSTIFDALYGSGSPHANLNPLMGLNNEQADFLLGMVMGAMFLVLPSFWMTSLTWTGLQTGQFLKGVAEGVNNPLQHGGKGKDILERKIRNSLKSNRK</sequence>
<comment type="caution">
    <text evidence="3">The sequence shown here is derived from an EMBL/GenBank/DDBJ whole genome shotgun (WGS) entry which is preliminary data.</text>
</comment>
<evidence type="ECO:0000313" key="3">
    <source>
        <dbReference type="EMBL" id="KPA87856.1"/>
    </source>
</evidence>
<dbReference type="EMBL" id="JSYZ01000026">
    <property type="protein sequence ID" value="KPA87856.1"/>
    <property type="molecule type" value="Genomic_DNA"/>
</dbReference>
<dbReference type="InterPro" id="IPR012931">
    <property type="entry name" value="TraG_N_Proteobacteria"/>
</dbReference>
<proteinExistence type="predicted"/>
<feature type="transmembrane region" description="Helical" evidence="1">
    <location>
        <begin position="70"/>
        <end position="89"/>
    </location>
</feature>
<keyword evidence="4" id="KW-1185">Reference proteome</keyword>
<keyword evidence="1" id="KW-0472">Membrane</keyword>
<feature type="transmembrane region" description="Helical" evidence="1">
    <location>
        <begin position="442"/>
        <end position="460"/>
    </location>
</feature>
<keyword evidence="1" id="KW-0812">Transmembrane</keyword>